<sequence>MPVVVLSLTVTAYVARPSASPADASAASAKHRRRFTILYIPHYNDSLATALVGIECAQRRMHTSVRSLGDAMNMHLRRSRMHLLYPQ</sequence>
<evidence type="ECO:0000313" key="1">
    <source>
        <dbReference type="EMBL" id="RYN97344.1"/>
    </source>
</evidence>
<name>A0ABY0G5B6_9PLEO</name>
<gene>
    <name evidence="1" type="ORF">AA0119_g7493</name>
</gene>
<dbReference type="EMBL" id="PDXF01000029">
    <property type="protein sequence ID" value="RYN97344.1"/>
    <property type="molecule type" value="Genomic_DNA"/>
</dbReference>
<proteinExistence type="predicted"/>
<comment type="caution">
    <text evidence="1">The sequence shown here is derived from an EMBL/GenBank/DDBJ whole genome shotgun (WGS) entry which is preliminary data.</text>
</comment>
<accession>A0ABY0G5B6</accession>
<keyword evidence="2" id="KW-1185">Reference proteome</keyword>
<evidence type="ECO:0000313" key="2">
    <source>
        <dbReference type="Proteomes" id="UP000293195"/>
    </source>
</evidence>
<organism evidence="1 2">
    <name type="scientific">Alternaria tenuissima</name>
    <dbReference type="NCBI Taxonomy" id="119927"/>
    <lineage>
        <taxon>Eukaryota</taxon>
        <taxon>Fungi</taxon>
        <taxon>Dikarya</taxon>
        <taxon>Ascomycota</taxon>
        <taxon>Pezizomycotina</taxon>
        <taxon>Dothideomycetes</taxon>
        <taxon>Pleosporomycetidae</taxon>
        <taxon>Pleosporales</taxon>
        <taxon>Pleosporineae</taxon>
        <taxon>Pleosporaceae</taxon>
        <taxon>Alternaria</taxon>
        <taxon>Alternaria sect. Alternaria</taxon>
        <taxon>Alternaria alternata complex</taxon>
    </lineage>
</organism>
<protein>
    <recommendedName>
        <fullName evidence="3">Glycosyltransferase 2-like domain-containing protein</fullName>
    </recommendedName>
</protein>
<evidence type="ECO:0008006" key="3">
    <source>
        <dbReference type="Google" id="ProtNLM"/>
    </source>
</evidence>
<reference evidence="2" key="1">
    <citation type="journal article" date="2019" name="bioRxiv">
        <title>Genomics, evolutionary history and diagnostics of the Alternaria alternata species group including apple and Asian pear pathotypes.</title>
        <authorList>
            <person name="Armitage A.D."/>
            <person name="Cockerton H.M."/>
            <person name="Sreenivasaprasad S."/>
            <person name="Woodhall J.W."/>
            <person name="Lane C.R."/>
            <person name="Harrison R.J."/>
            <person name="Clarkson J.P."/>
        </authorList>
    </citation>
    <scope>NUCLEOTIDE SEQUENCE [LARGE SCALE GENOMIC DNA]</scope>
    <source>
        <strain evidence="2">FERA 635</strain>
    </source>
</reference>
<dbReference type="Proteomes" id="UP000293195">
    <property type="component" value="Unassembled WGS sequence"/>
</dbReference>